<feature type="region of interest" description="Disordered" evidence="1">
    <location>
        <begin position="37"/>
        <end position="56"/>
    </location>
</feature>
<feature type="compositionally biased region" description="Low complexity" evidence="1">
    <location>
        <begin position="38"/>
        <end position="56"/>
    </location>
</feature>
<comment type="caution">
    <text evidence="4">The sequence shown here is derived from an EMBL/GenBank/DDBJ whole genome shotgun (WGS) entry which is preliminary data.</text>
</comment>
<dbReference type="Pfam" id="PF01551">
    <property type="entry name" value="Peptidase_M23"/>
    <property type="match status" value="1"/>
</dbReference>
<dbReference type="InterPro" id="IPR011055">
    <property type="entry name" value="Dup_hybrid_motif"/>
</dbReference>
<feature type="domain" description="M23ase beta-sheet core" evidence="3">
    <location>
        <begin position="91"/>
        <end position="186"/>
    </location>
</feature>
<feature type="chain" id="PRO_5046872114" evidence="2">
    <location>
        <begin position="19"/>
        <end position="202"/>
    </location>
</feature>
<dbReference type="RefSeq" id="WP_386765547.1">
    <property type="nucleotide sequence ID" value="NZ_JBHSTI010000008.1"/>
</dbReference>
<evidence type="ECO:0000256" key="2">
    <source>
        <dbReference type="SAM" id="SignalP"/>
    </source>
</evidence>
<dbReference type="EMBL" id="JBHSTI010000008">
    <property type="protein sequence ID" value="MFC6237862.1"/>
    <property type="molecule type" value="Genomic_DNA"/>
</dbReference>
<name>A0ABW1T1Z3_9ACTN</name>
<dbReference type="InterPro" id="IPR016047">
    <property type="entry name" value="M23ase_b-sheet_dom"/>
</dbReference>
<dbReference type="PANTHER" id="PTHR21666">
    <property type="entry name" value="PEPTIDASE-RELATED"/>
    <property type="match status" value="1"/>
</dbReference>
<feature type="signal peptide" evidence="2">
    <location>
        <begin position="1"/>
        <end position="18"/>
    </location>
</feature>
<dbReference type="InterPro" id="IPR050570">
    <property type="entry name" value="Cell_wall_metabolism_enzyme"/>
</dbReference>
<evidence type="ECO:0000313" key="4">
    <source>
        <dbReference type="EMBL" id="MFC6237862.1"/>
    </source>
</evidence>
<accession>A0ABW1T1Z3</accession>
<keyword evidence="2" id="KW-0732">Signal</keyword>
<protein>
    <submittedName>
        <fullName evidence="4">M23 family metallopeptidase</fullName>
        <ecNumber evidence="4">3.4.24.-</ecNumber>
    </submittedName>
</protein>
<proteinExistence type="predicted"/>
<dbReference type="SUPFAM" id="SSF51261">
    <property type="entry name" value="Duplicated hybrid motif"/>
    <property type="match status" value="1"/>
</dbReference>
<dbReference type="PANTHER" id="PTHR21666:SF270">
    <property type="entry name" value="MUREIN HYDROLASE ACTIVATOR ENVC"/>
    <property type="match status" value="1"/>
</dbReference>
<gene>
    <name evidence="4" type="ORF">ACFQGU_08230</name>
</gene>
<evidence type="ECO:0000259" key="3">
    <source>
        <dbReference type="Pfam" id="PF01551"/>
    </source>
</evidence>
<evidence type="ECO:0000313" key="5">
    <source>
        <dbReference type="Proteomes" id="UP001596138"/>
    </source>
</evidence>
<sequence>MILLEPAVAPLASLLASALTALTSALGPLPAAGPPTLLPLTAQSRPSAPDTPTATDTPAVAVGAPGWQPPLRGPLLVTAPFDPPLSDWMSGHRGVDLLAFAGDAVRAPGDGVVVFAGPVAGRDVVTLLHLDGRTTTYEPVAPEVGVGESVAGGQVIGRVHEGAGHCGEVPSCLHWGLRDGEDYLDPMSLLRRGRPSLLPWNP</sequence>
<reference evidence="5" key="1">
    <citation type="journal article" date="2019" name="Int. J. Syst. Evol. Microbiol.">
        <title>The Global Catalogue of Microorganisms (GCM) 10K type strain sequencing project: providing services to taxonomists for standard genome sequencing and annotation.</title>
        <authorList>
            <consortium name="The Broad Institute Genomics Platform"/>
            <consortium name="The Broad Institute Genome Sequencing Center for Infectious Disease"/>
            <person name="Wu L."/>
            <person name="Ma J."/>
        </authorList>
    </citation>
    <scope>NUCLEOTIDE SEQUENCE [LARGE SCALE GENOMIC DNA]</scope>
    <source>
        <strain evidence="5">CGMCC 4.7317</strain>
    </source>
</reference>
<organism evidence="4 5">
    <name type="scientific">Longivirga aurantiaca</name>
    <dbReference type="NCBI Taxonomy" id="1837743"/>
    <lineage>
        <taxon>Bacteria</taxon>
        <taxon>Bacillati</taxon>
        <taxon>Actinomycetota</taxon>
        <taxon>Actinomycetes</taxon>
        <taxon>Sporichthyales</taxon>
        <taxon>Sporichthyaceae</taxon>
        <taxon>Longivirga</taxon>
    </lineage>
</organism>
<evidence type="ECO:0000256" key="1">
    <source>
        <dbReference type="SAM" id="MobiDB-lite"/>
    </source>
</evidence>
<dbReference type="EC" id="3.4.24.-" evidence="4"/>
<dbReference type="Proteomes" id="UP001596138">
    <property type="component" value="Unassembled WGS sequence"/>
</dbReference>
<dbReference type="Gene3D" id="2.70.70.10">
    <property type="entry name" value="Glucose Permease (Domain IIA)"/>
    <property type="match status" value="1"/>
</dbReference>
<dbReference type="CDD" id="cd12797">
    <property type="entry name" value="M23_peptidase"/>
    <property type="match status" value="1"/>
</dbReference>
<dbReference type="GO" id="GO:0016787">
    <property type="term" value="F:hydrolase activity"/>
    <property type="evidence" value="ECO:0007669"/>
    <property type="project" value="UniProtKB-KW"/>
</dbReference>
<keyword evidence="4" id="KW-0378">Hydrolase</keyword>
<keyword evidence="5" id="KW-1185">Reference proteome</keyword>